<name>A0A4Z1NTF8_9PEZI</name>
<comment type="caution">
    <text evidence="1">The sequence shown here is derived from an EMBL/GenBank/DDBJ whole genome shotgun (WGS) entry which is preliminary data.</text>
</comment>
<protein>
    <recommendedName>
        <fullName evidence="3">Thioesterase/thiol ester dehydrase-isomerase</fullName>
    </recommendedName>
</protein>
<dbReference type="AlphaFoldDB" id="A0A4Z1NTF8"/>
<proteinExistence type="predicted"/>
<dbReference type="GO" id="GO:0047617">
    <property type="term" value="F:fatty acyl-CoA hydrolase activity"/>
    <property type="evidence" value="ECO:0007669"/>
    <property type="project" value="TreeGrafter"/>
</dbReference>
<gene>
    <name evidence="1" type="ORF">E6O75_ATG09329</name>
</gene>
<dbReference type="SUPFAM" id="SSF54637">
    <property type="entry name" value="Thioesterase/thiol ester dehydrase-isomerase"/>
    <property type="match status" value="1"/>
</dbReference>
<keyword evidence="2" id="KW-1185">Reference proteome</keyword>
<dbReference type="Gene3D" id="3.10.129.10">
    <property type="entry name" value="Hotdog Thioesterase"/>
    <property type="match status" value="1"/>
</dbReference>
<reference evidence="1 2" key="1">
    <citation type="submission" date="2019-04" db="EMBL/GenBank/DDBJ databases">
        <title>High contiguity whole genome sequence and gene annotation resource for two Venturia nashicola isolates.</title>
        <authorList>
            <person name="Prokchorchik M."/>
            <person name="Won K."/>
            <person name="Lee Y."/>
            <person name="Choi E.D."/>
            <person name="Segonzac C."/>
            <person name="Sohn K.H."/>
        </authorList>
    </citation>
    <scope>NUCLEOTIDE SEQUENCE [LARGE SCALE GENOMIC DNA]</scope>
    <source>
        <strain evidence="1 2">PRI2</strain>
    </source>
</reference>
<dbReference type="InterPro" id="IPR050563">
    <property type="entry name" value="4-hydroxybenzoyl-CoA_TE"/>
</dbReference>
<dbReference type="CDD" id="cd00586">
    <property type="entry name" value="4HBT"/>
    <property type="match status" value="1"/>
</dbReference>
<evidence type="ECO:0008006" key="3">
    <source>
        <dbReference type="Google" id="ProtNLM"/>
    </source>
</evidence>
<evidence type="ECO:0000313" key="1">
    <source>
        <dbReference type="EMBL" id="TID14250.1"/>
    </source>
</evidence>
<dbReference type="Pfam" id="PF13279">
    <property type="entry name" value="4HBT_2"/>
    <property type="match status" value="1"/>
</dbReference>
<accession>A0A4Z1NTF8</accession>
<dbReference type="PANTHER" id="PTHR31793">
    <property type="entry name" value="4-HYDROXYBENZOYL-COA THIOESTERASE FAMILY MEMBER"/>
    <property type="match status" value="1"/>
</dbReference>
<dbReference type="PANTHER" id="PTHR31793:SF39">
    <property type="entry name" value="THIOESTERASE_THIOL ESTER DEHYDRASE-ISOMERASE"/>
    <property type="match status" value="1"/>
</dbReference>
<dbReference type="Proteomes" id="UP000298493">
    <property type="component" value="Unassembled WGS sequence"/>
</dbReference>
<dbReference type="EMBL" id="SNSC02000023">
    <property type="protein sequence ID" value="TID14250.1"/>
    <property type="molecule type" value="Genomic_DNA"/>
</dbReference>
<sequence>MPLRLPCLPPRIPCPRAAHASFRLCGNQSSTFSTFPAHLSSQPTPEAPIEIKPLNARWLNNTKARLGKCITFGLTTPQVQEAGSILKELATEWRTLVAGSEGFLTAEGRRGLWNHAVVWGEMDSMVCHINNVIYNRYAESARVNWTQNFASSIDPLHAHQWKQLGTNKGIGMILRSITTHFKFPMTYPDHITVLHKLATQPTASTDHFVLDVIIFSERHQRVAARLVEDIVVYDYVRGKKVILEPFMVAGFRQVWREQEGVKSEAGRRIIRIEERIREIEKASWDRVDAVEDLGSST</sequence>
<dbReference type="InterPro" id="IPR029069">
    <property type="entry name" value="HotDog_dom_sf"/>
</dbReference>
<evidence type="ECO:0000313" key="2">
    <source>
        <dbReference type="Proteomes" id="UP000298493"/>
    </source>
</evidence>
<organism evidence="1 2">
    <name type="scientific">Venturia nashicola</name>
    <dbReference type="NCBI Taxonomy" id="86259"/>
    <lineage>
        <taxon>Eukaryota</taxon>
        <taxon>Fungi</taxon>
        <taxon>Dikarya</taxon>
        <taxon>Ascomycota</taxon>
        <taxon>Pezizomycotina</taxon>
        <taxon>Dothideomycetes</taxon>
        <taxon>Pleosporomycetidae</taxon>
        <taxon>Venturiales</taxon>
        <taxon>Venturiaceae</taxon>
        <taxon>Venturia</taxon>
    </lineage>
</organism>